<dbReference type="Pfam" id="PF01642">
    <property type="entry name" value="MM_CoA_mutase"/>
    <property type="match status" value="1"/>
</dbReference>
<comment type="similarity">
    <text evidence="2">Belongs to the methylmalonyl-CoA mutase family.</text>
</comment>
<evidence type="ECO:0000256" key="3">
    <source>
        <dbReference type="ARBA" id="ARBA00011870"/>
    </source>
</evidence>
<evidence type="ECO:0000313" key="8">
    <source>
        <dbReference type="EMBL" id="KNX37444.1"/>
    </source>
</evidence>
<evidence type="ECO:0000256" key="5">
    <source>
        <dbReference type="ARBA" id="ARBA00023235"/>
    </source>
</evidence>
<dbReference type="PANTHER" id="PTHR48101:SF4">
    <property type="entry name" value="METHYLMALONYL-COA MUTASE, MITOCHONDRIAL"/>
    <property type="match status" value="1"/>
</dbReference>
<dbReference type="GO" id="GO:0005737">
    <property type="term" value="C:cytoplasm"/>
    <property type="evidence" value="ECO:0007669"/>
    <property type="project" value="TreeGrafter"/>
</dbReference>
<dbReference type="SUPFAM" id="SSF51703">
    <property type="entry name" value="Cobalamin (vitamin B12)-dependent enzymes"/>
    <property type="match status" value="1"/>
</dbReference>
<comment type="subunit">
    <text evidence="3">Heterodimer of an alpha and a beta chain.</text>
</comment>
<comment type="caution">
    <text evidence="8">The sequence shown here is derived from an EMBL/GenBank/DDBJ whole genome shotgun (WGS) entry which is preliminary data.</text>
</comment>
<dbReference type="GO" id="GO:0046872">
    <property type="term" value="F:metal ion binding"/>
    <property type="evidence" value="ECO:0007669"/>
    <property type="project" value="InterPro"/>
</dbReference>
<evidence type="ECO:0000256" key="6">
    <source>
        <dbReference type="ARBA" id="ARBA00023285"/>
    </source>
</evidence>
<proteinExistence type="inferred from homology"/>
<sequence>MIELDDSPPGGGRDAWEQAVAAVLTKMRRDDTRAAALDTRTLDGVEVPALAAPRDDDGAAVGAFPYRRGVATADEGWDARALVSATAPDPARVALDELENGSTSLWIRAQDAASLAVVLDEVHLDLAPVVLDAVGCPAADLAAALVERAPQSGRSLHPRTNLGADAFGAALRSGAPADLDSLAQVARVAAQAGVRGVTVDATAAYDAGSGDVTEIAFALAAGVESLRALDEAGIDVRDALALMEFRLSVSDDQFVSIAKLRAARQLWAAVARECGVTDDAAVMHQHAVTARPMLTRYDPWTNLLRTTIAAFAAGVGGAESVTVLPFDQALGEPATLGRRMARNISRLLVEESHLGVVADPAGGSYAVEQLTDNLAEAAWSAFREVERAGGLRKALESGLIRDRIDRERDTRDEQVRTRRTPLTGVSEFPLADESVLDRDPAPLDPQVHSWAHEFEALRDDPAPVPVVLAAMGTVAEHTGRAGFATNALTAGGVPVRSTGATAEPGDVVAAVHESRSPVAVLAASDQQYDEHGAAYVEALRAAGVRWVVLAGRPTDELGALVDDHVAVGDDIVAKTRRIRAELDRAGGES</sequence>
<evidence type="ECO:0000256" key="1">
    <source>
        <dbReference type="ARBA" id="ARBA00001922"/>
    </source>
</evidence>
<dbReference type="InterPro" id="IPR016176">
    <property type="entry name" value="Cbl-dep_enz_cat"/>
</dbReference>
<dbReference type="GO" id="GO:0031419">
    <property type="term" value="F:cobalamin binding"/>
    <property type="evidence" value="ECO:0007669"/>
    <property type="project" value="UniProtKB-KW"/>
</dbReference>
<reference evidence="9" key="1">
    <citation type="submission" date="2015-03" db="EMBL/GenBank/DDBJ databases">
        <title>Luteipulveratus halotolerans sp. nov., a novel actinobacterium (Dermacoccaceae) from Sarawak, Malaysia.</title>
        <authorList>
            <person name="Juboi H."/>
            <person name="Basik A."/>
            <person name="Shamsul S.S."/>
            <person name="Arnold P."/>
            <person name="Schmitt E.K."/>
            <person name="Sanglier J.-J."/>
            <person name="Yeo T."/>
        </authorList>
    </citation>
    <scope>NUCLEOTIDE SEQUENCE [LARGE SCALE GENOMIC DNA]</scope>
    <source>
        <strain evidence="9">C296001</strain>
    </source>
</reference>
<dbReference type="RefSeq" id="WP_050669802.1">
    <property type="nucleotide sequence ID" value="NZ_LAIR01000002.1"/>
</dbReference>
<dbReference type="GO" id="GO:0004494">
    <property type="term" value="F:methylmalonyl-CoA mutase activity"/>
    <property type="evidence" value="ECO:0007669"/>
    <property type="project" value="UniProtKB-EC"/>
</dbReference>
<dbReference type="SUPFAM" id="SSF52242">
    <property type="entry name" value="Cobalamin (vitamin B12)-binding domain"/>
    <property type="match status" value="1"/>
</dbReference>
<dbReference type="PANTHER" id="PTHR48101">
    <property type="entry name" value="METHYLMALONYL-COA MUTASE, MITOCHONDRIAL-RELATED"/>
    <property type="match status" value="1"/>
</dbReference>
<evidence type="ECO:0000259" key="7">
    <source>
        <dbReference type="Pfam" id="PF01642"/>
    </source>
</evidence>
<evidence type="ECO:0000313" key="9">
    <source>
        <dbReference type="Proteomes" id="UP000037397"/>
    </source>
</evidence>
<dbReference type="InterPro" id="IPR036724">
    <property type="entry name" value="Cobalamin-bd_sf"/>
</dbReference>
<dbReference type="Proteomes" id="UP000037397">
    <property type="component" value="Unassembled WGS sequence"/>
</dbReference>
<evidence type="ECO:0000256" key="4">
    <source>
        <dbReference type="ARBA" id="ARBA00022628"/>
    </source>
</evidence>
<dbReference type="Gene3D" id="3.40.50.280">
    <property type="entry name" value="Cobalamin-binding domain"/>
    <property type="match status" value="1"/>
</dbReference>
<dbReference type="InterPro" id="IPR006099">
    <property type="entry name" value="MeMalonylCoA_mutase_a/b_cat"/>
</dbReference>
<keyword evidence="5" id="KW-0413">Isomerase</keyword>
<accession>A0A0L6CIB3</accession>
<feature type="domain" description="Methylmalonyl-CoA mutase alpha/beta chain catalytic" evidence="7">
    <location>
        <begin position="193"/>
        <end position="476"/>
    </location>
</feature>
<keyword evidence="6" id="KW-0170">Cobalt</keyword>
<dbReference type="AlphaFoldDB" id="A0A0L6CIB3"/>
<protein>
    <recommendedName>
        <fullName evidence="7">Methylmalonyl-CoA mutase alpha/beta chain catalytic domain-containing protein</fullName>
    </recommendedName>
</protein>
<comment type="cofactor">
    <cofactor evidence="1">
        <name>adenosylcob(III)alamin</name>
        <dbReference type="ChEBI" id="CHEBI:18408"/>
    </cofactor>
</comment>
<dbReference type="STRING" id="1631356.VV01_10295"/>
<dbReference type="OrthoDB" id="9762378at2"/>
<keyword evidence="4" id="KW-0846">Cobalamin</keyword>
<keyword evidence="9" id="KW-1185">Reference proteome</keyword>
<name>A0A0L6CIB3_9MICO</name>
<evidence type="ECO:0000256" key="2">
    <source>
        <dbReference type="ARBA" id="ARBA00008465"/>
    </source>
</evidence>
<dbReference type="GO" id="GO:0019678">
    <property type="term" value="P:propionate metabolic process, methylmalonyl pathway"/>
    <property type="evidence" value="ECO:0007669"/>
    <property type="project" value="TreeGrafter"/>
</dbReference>
<dbReference type="Gene3D" id="3.20.20.240">
    <property type="entry name" value="Methylmalonyl-CoA mutase"/>
    <property type="match status" value="1"/>
</dbReference>
<dbReference type="EMBL" id="LAIR01000002">
    <property type="protein sequence ID" value="KNX37444.1"/>
    <property type="molecule type" value="Genomic_DNA"/>
</dbReference>
<gene>
    <name evidence="8" type="ORF">VV01_10295</name>
</gene>
<organism evidence="8 9">
    <name type="scientific">Luteipulveratus halotolerans</name>
    <dbReference type="NCBI Taxonomy" id="1631356"/>
    <lineage>
        <taxon>Bacteria</taxon>
        <taxon>Bacillati</taxon>
        <taxon>Actinomycetota</taxon>
        <taxon>Actinomycetes</taxon>
        <taxon>Micrococcales</taxon>
        <taxon>Dermacoccaceae</taxon>
        <taxon>Luteipulveratus</taxon>
    </lineage>
</organism>